<proteinExistence type="predicted"/>
<dbReference type="OrthoDB" id="5171895at2"/>
<reference evidence="1 2" key="1">
    <citation type="submission" date="2018-11" db="EMBL/GenBank/DDBJ databases">
        <authorList>
            <person name="Li F."/>
        </authorList>
    </citation>
    <scope>NUCLEOTIDE SEQUENCE [LARGE SCALE GENOMIC DNA]</scope>
    <source>
        <strain evidence="1 2">YS17T</strain>
    </source>
</reference>
<gene>
    <name evidence="1" type="ORF">EHW97_11075</name>
</gene>
<evidence type="ECO:0000313" key="1">
    <source>
        <dbReference type="EMBL" id="RQN02970.1"/>
    </source>
</evidence>
<organism evidence="1 2">
    <name type="scientific">Aeromicrobium camelliae</name>
    <dbReference type="NCBI Taxonomy" id="1538144"/>
    <lineage>
        <taxon>Bacteria</taxon>
        <taxon>Bacillati</taxon>
        <taxon>Actinomycetota</taxon>
        <taxon>Actinomycetes</taxon>
        <taxon>Propionibacteriales</taxon>
        <taxon>Nocardioidaceae</taxon>
        <taxon>Aeromicrobium</taxon>
    </lineage>
</organism>
<dbReference type="EMBL" id="RQJX01000015">
    <property type="protein sequence ID" value="RQN02970.1"/>
    <property type="molecule type" value="Genomic_DNA"/>
</dbReference>
<protein>
    <recommendedName>
        <fullName evidence="3">Heavy metal transporter</fullName>
    </recommendedName>
</protein>
<dbReference type="RefSeq" id="WP_124237233.1">
    <property type="nucleotide sequence ID" value="NZ_JBHUFI010000013.1"/>
</dbReference>
<comment type="caution">
    <text evidence="1">The sequence shown here is derived from an EMBL/GenBank/DDBJ whole genome shotgun (WGS) entry which is preliminary data.</text>
</comment>
<accession>A0A3N6W627</accession>
<keyword evidence="2" id="KW-1185">Reference proteome</keyword>
<dbReference type="AlphaFoldDB" id="A0A3N6W627"/>
<dbReference type="Proteomes" id="UP000275225">
    <property type="component" value="Unassembled WGS sequence"/>
</dbReference>
<sequence length="275" mass="29624">MRFRWVLVGGLLVAGGLVAAVINDAEPRRTQYCVAQVGDLSARTDLEQAKWTTLMSAIADRRGLPPRATTIAIATAYQESRIHNIDYGDRDSLGLFQQRPSQGWGAPEQVMDPTYAINRFYDGLVQVPDYVNLPITEAAQAVQRSAYPDAYADHEPFARALASAQRGHSPASFTCHINPVAGGSVTAIVAALEGAYGPLPNEPAEDGNSVRLPVGDTAEPSVRGWALAHFLVGNAAELRIEQIAFDGMSWSADDYEQGWTEDDEAPADAVVARVS</sequence>
<name>A0A3N6W627_9ACTN</name>
<evidence type="ECO:0000313" key="2">
    <source>
        <dbReference type="Proteomes" id="UP000275225"/>
    </source>
</evidence>
<evidence type="ECO:0008006" key="3">
    <source>
        <dbReference type="Google" id="ProtNLM"/>
    </source>
</evidence>